<reference evidence="1" key="1">
    <citation type="submission" date="2021-07" db="EMBL/GenBank/DDBJ databases">
        <title>Aureisphaera sp. CAU 1614 isolated from sea sediment.</title>
        <authorList>
            <person name="Kim W."/>
        </authorList>
    </citation>
    <scope>NUCLEOTIDE SEQUENCE</scope>
    <source>
        <strain evidence="1">CAU 1614</strain>
    </source>
</reference>
<dbReference type="InterPro" id="IPR007351">
    <property type="entry name" value="YjbR"/>
</dbReference>
<name>A0A9X1FNL0_9FLAO</name>
<dbReference type="RefSeq" id="WP_219050908.1">
    <property type="nucleotide sequence ID" value="NZ_JAHWDP010000001.1"/>
</dbReference>
<comment type="caution">
    <text evidence="1">The sequence shown here is derived from an EMBL/GenBank/DDBJ whole genome shotgun (WGS) entry which is preliminary data.</text>
</comment>
<protein>
    <submittedName>
        <fullName evidence="1">MmcQ/YjbR family DNA-binding protein</fullName>
    </submittedName>
</protein>
<dbReference type="GO" id="GO:0003677">
    <property type="term" value="F:DNA binding"/>
    <property type="evidence" value="ECO:0007669"/>
    <property type="project" value="UniProtKB-KW"/>
</dbReference>
<keyword evidence="2" id="KW-1185">Reference proteome</keyword>
<dbReference type="Pfam" id="PF04237">
    <property type="entry name" value="YjbR"/>
    <property type="match status" value="1"/>
</dbReference>
<proteinExistence type="predicted"/>
<sequence length="119" mass="13757">MHIEDFRNYCLSKKGVTESFPFDEHTLVFKVMGKMFAICGLERIPSQVNLKCDPDRSVELRTQFDGLIIPGWHMSKLHWNTVIIESNLPPKLITELIDHSYDLVVSGLTKKLKEELKNL</sequence>
<dbReference type="PANTHER" id="PTHR35145:SF1">
    <property type="entry name" value="CYTOPLASMIC PROTEIN"/>
    <property type="match status" value="1"/>
</dbReference>
<dbReference type="Proteomes" id="UP001138686">
    <property type="component" value="Unassembled WGS sequence"/>
</dbReference>
<dbReference type="AlphaFoldDB" id="A0A9X1FNL0"/>
<evidence type="ECO:0000313" key="1">
    <source>
        <dbReference type="EMBL" id="MBW2936942.1"/>
    </source>
</evidence>
<organism evidence="1 2">
    <name type="scientific">Halomarinibacterium sedimenti</name>
    <dbReference type="NCBI Taxonomy" id="2857106"/>
    <lineage>
        <taxon>Bacteria</taxon>
        <taxon>Pseudomonadati</taxon>
        <taxon>Bacteroidota</taxon>
        <taxon>Flavobacteriia</taxon>
        <taxon>Flavobacteriales</taxon>
        <taxon>Flavobacteriaceae</taxon>
        <taxon>Halomarinibacterium</taxon>
    </lineage>
</organism>
<evidence type="ECO:0000313" key="2">
    <source>
        <dbReference type="Proteomes" id="UP001138686"/>
    </source>
</evidence>
<gene>
    <name evidence="1" type="ORF">KXJ69_02425</name>
</gene>
<accession>A0A9X1FNL0</accession>
<keyword evidence="1" id="KW-0238">DNA-binding</keyword>
<dbReference type="EMBL" id="JAHWDP010000001">
    <property type="protein sequence ID" value="MBW2936942.1"/>
    <property type="molecule type" value="Genomic_DNA"/>
</dbReference>
<dbReference type="PANTHER" id="PTHR35145">
    <property type="entry name" value="CYTOPLASMIC PROTEIN-RELATED"/>
    <property type="match status" value="1"/>
</dbReference>
<dbReference type="InterPro" id="IPR058532">
    <property type="entry name" value="YjbR/MT2646/Rv2570-like"/>
</dbReference>